<evidence type="ECO:0000256" key="6">
    <source>
        <dbReference type="ARBA" id="ARBA00022777"/>
    </source>
</evidence>
<keyword evidence="7 9" id="KW-0067">ATP-binding</keyword>
<evidence type="ECO:0000256" key="11">
    <source>
        <dbReference type="SAM" id="MobiDB-lite"/>
    </source>
</evidence>
<feature type="domain" description="Protein kinase" evidence="12">
    <location>
        <begin position="28"/>
        <end position="428"/>
    </location>
</feature>
<accession>A0A8T2L3E0</accession>
<dbReference type="GO" id="GO:0004694">
    <property type="term" value="F:eukaryotic translation initiation factor 2alpha kinase activity"/>
    <property type="evidence" value="ECO:0007669"/>
    <property type="project" value="TreeGrafter"/>
</dbReference>
<dbReference type="InterPro" id="IPR017441">
    <property type="entry name" value="Protein_kinase_ATP_BS"/>
</dbReference>
<reference evidence="13 14" key="1">
    <citation type="submission" date="2021-07" db="EMBL/GenBank/DDBJ databases">
        <authorList>
            <person name="Imarazene B."/>
            <person name="Zahm M."/>
            <person name="Klopp C."/>
            <person name="Cabau C."/>
            <person name="Beille S."/>
            <person name="Jouanno E."/>
            <person name="Castinel A."/>
            <person name="Lluch J."/>
            <person name="Gil L."/>
            <person name="Kuchtly C."/>
            <person name="Lopez Roques C."/>
            <person name="Donnadieu C."/>
            <person name="Parrinello H."/>
            <person name="Journot L."/>
            <person name="Du K."/>
            <person name="Schartl M."/>
            <person name="Retaux S."/>
            <person name="Guiguen Y."/>
        </authorList>
    </citation>
    <scope>NUCLEOTIDE SEQUENCE [LARGE SCALE GENOMIC DNA]</scope>
    <source>
        <strain evidence="13">Pach_M1</strain>
        <tissue evidence="13">Testis</tissue>
    </source>
</reference>
<comment type="caution">
    <text evidence="13">The sequence shown here is derived from an EMBL/GenBank/DDBJ whole genome shotgun (WGS) entry which is preliminary data.</text>
</comment>
<dbReference type="GO" id="GO:0005634">
    <property type="term" value="C:nucleus"/>
    <property type="evidence" value="ECO:0007669"/>
    <property type="project" value="TreeGrafter"/>
</dbReference>
<dbReference type="Proteomes" id="UP000752171">
    <property type="component" value="Unassembled WGS sequence"/>
</dbReference>
<keyword evidence="5 9" id="KW-0547">Nucleotide-binding</keyword>
<gene>
    <name evidence="13" type="primary">EIF2AK3</name>
    <name evidence="13" type="ORF">AMEX_G20574</name>
</gene>
<keyword evidence="13" id="KW-0648">Protein biosynthesis</keyword>
<feature type="compositionally biased region" description="Basic and acidic residues" evidence="11">
    <location>
        <begin position="210"/>
        <end position="219"/>
    </location>
</feature>
<keyword evidence="4" id="KW-0808">Transferase</keyword>
<evidence type="ECO:0000256" key="8">
    <source>
        <dbReference type="ARBA" id="ARBA00037982"/>
    </source>
</evidence>
<dbReference type="Pfam" id="PF00069">
    <property type="entry name" value="Pkinase"/>
    <property type="match status" value="2"/>
</dbReference>
<dbReference type="PROSITE" id="PS50011">
    <property type="entry name" value="PROTEIN_KINASE_DOM"/>
    <property type="match status" value="1"/>
</dbReference>
<evidence type="ECO:0000256" key="4">
    <source>
        <dbReference type="ARBA" id="ARBA00022679"/>
    </source>
</evidence>
<protein>
    <recommendedName>
        <fullName evidence="1">non-specific serine/threonine protein kinase</fullName>
        <ecNumber evidence="1">2.7.11.1</ecNumber>
    </recommendedName>
</protein>
<feature type="binding site" evidence="9">
    <location>
        <position position="57"/>
    </location>
    <ligand>
        <name>ATP</name>
        <dbReference type="ChEBI" id="CHEBI:30616"/>
    </ligand>
</feature>
<dbReference type="EMBL" id="JAICCE010000017">
    <property type="protein sequence ID" value="KAG9266073.1"/>
    <property type="molecule type" value="Genomic_DNA"/>
</dbReference>
<evidence type="ECO:0000256" key="10">
    <source>
        <dbReference type="RuleBase" id="RU000304"/>
    </source>
</evidence>
<evidence type="ECO:0000256" key="7">
    <source>
        <dbReference type="ARBA" id="ARBA00022840"/>
    </source>
</evidence>
<evidence type="ECO:0000256" key="9">
    <source>
        <dbReference type="PROSITE-ProRule" id="PRU10141"/>
    </source>
</evidence>
<feature type="compositionally biased region" description="Polar residues" evidence="11">
    <location>
        <begin position="167"/>
        <end position="176"/>
    </location>
</feature>
<keyword evidence="3" id="KW-0597">Phosphoprotein</keyword>
<dbReference type="InterPro" id="IPR008271">
    <property type="entry name" value="Ser/Thr_kinase_AS"/>
</dbReference>
<feature type="compositionally biased region" description="Basic and acidic residues" evidence="11">
    <location>
        <begin position="114"/>
        <end position="125"/>
    </location>
</feature>
<dbReference type="PROSITE" id="PS00108">
    <property type="entry name" value="PROTEIN_KINASE_ST"/>
    <property type="match status" value="1"/>
</dbReference>
<dbReference type="GO" id="GO:0005737">
    <property type="term" value="C:cytoplasm"/>
    <property type="evidence" value="ECO:0007669"/>
    <property type="project" value="TreeGrafter"/>
</dbReference>
<dbReference type="SMART" id="SM00220">
    <property type="entry name" value="S_TKc"/>
    <property type="match status" value="1"/>
</dbReference>
<dbReference type="InterPro" id="IPR000719">
    <property type="entry name" value="Prot_kinase_dom"/>
</dbReference>
<dbReference type="FunFam" id="1.10.510.10:FF:000251">
    <property type="entry name" value="eukaryotic translation initiation factor 2-alpha kinase 3"/>
    <property type="match status" value="1"/>
</dbReference>
<evidence type="ECO:0000256" key="3">
    <source>
        <dbReference type="ARBA" id="ARBA00022553"/>
    </source>
</evidence>
<organism evidence="13 14">
    <name type="scientific">Astyanax mexicanus</name>
    <name type="common">Blind cave fish</name>
    <name type="synonym">Astyanax fasciatus mexicanus</name>
    <dbReference type="NCBI Taxonomy" id="7994"/>
    <lineage>
        <taxon>Eukaryota</taxon>
        <taxon>Metazoa</taxon>
        <taxon>Chordata</taxon>
        <taxon>Craniata</taxon>
        <taxon>Vertebrata</taxon>
        <taxon>Euteleostomi</taxon>
        <taxon>Actinopterygii</taxon>
        <taxon>Neopterygii</taxon>
        <taxon>Teleostei</taxon>
        <taxon>Ostariophysi</taxon>
        <taxon>Characiformes</taxon>
        <taxon>Characoidei</taxon>
        <taxon>Acestrorhamphidae</taxon>
        <taxon>Acestrorhamphinae</taxon>
        <taxon>Astyanax</taxon>
    </lineage>
</organism>
<keyword evidence="6 13" id="KW-0418">Kinase</keyword>
<evidence type="ECO:0000256" key="2">
    <source>
        <dbReference type="ARBA" id="ARBA00022527"/>
    </source>
</evidence>
<evidence type="ECO:0000313" key="14">
    <source>
        <dbReference type="Proteomes" id="UP000752171"/>
    </source>
</evidence>
<dbReference type="SUPFAM" id="SSF56112">
    <property type="entry name" value="Protein kinase-like (PK-like)"/>
    <property type="match status" value="1"/>
</dbReference>
<evidence type="ECO:0000259" key="12">
    <source>
        <dbReference type="PROSITE" id="PS50011"/>
    </source>
</evidence>
<dbReference type="Gene3D" id="3.30.200.20">
    <property type="entry name" value="Phosphorylase Kinase, domain 1"/>
    <property type="match status" value="1"/>
</dbReference>
<dbReference type="OrthoDB" id="341578at2759"/>
<dbReference type="PROSITE" id="PS00107">
    <property type="entry name" value="PROTEIN_KINASE_ATP"/>
    <property type="match status" value="1"/>
</dbReference>
<dbReference type="EC" id="2.7.11.1" evidence="1"/>
<dbReference type="GO" id="GO:0003743">
    <property type="term" value="F:translation initiation factor activity"/>
    <property type="evidence" value="ECO:0007669"/>
    <property type="project" value="UniProtKB-KW"/>
</dbReference>
<dbReference type="PANTHER" id="PTHR11042:SF91">
    <property type="entry name" value="EUKARYOTIC TRANSLATION INITIATION FACTOR 2-ALPHA KINASE"/>
    <property type="match status" value="1"/>
</dbReference>
<evidence type="ECO:0000256" key="5">
    <source>
        <dbReference type="ARBA" id="ARBA00022741"/>
    </source>
</evidence>
<name>A0A8T2L3E0_ASTMX</name>
<evidence type="ECO:0000256" key="1">
    <source>
        <dbReference type="ARBA" id="ARBA00012513"/>
    </source>
</evidence>
<dbReference type="Gene3D" id="1.10.510.10">
    <property type="entry name" value="Transferase(Phosphotransferase) domain 1"/>
    <property type="match status" value="1"/>
</dbReference>
<dbReference type="AlphaFoldDB" id="A0A8T2L3E0"/>
<dbReference type="InterPro" id="IPR011009">
    <property type="entry name" value="Kinase-like_dom_sf"/>
</dbReference>
<feature type="region of interest" description="Disordered" evidence="11">
    <location>
        <begin position="110"/>
        <end position="219"/>
    </location>
</feature>
<keyword evidence="2 10" id="KW-0723">Serine/threonine-protein kinase</keyword>
<dbReference type="PANTHER" id="PTHR11042">
    <property type="entry name" value="EUKARYOTIC TRANSLATION INITIATION FACTOR 2-ALPHA KINASE EIF2-ALPHA KINASE -RELATED"/>
    <property type="match status" value="1"/>
</dbReference>
<comment type="similarity">
    <text evidence="8">Belongs to the protein kinase superfamily. Ser/Thr protein kinase family. GCN2 subfamily.</text>
</comment>
<dbReference type="GO" id="GO:0005524">
    <property type="term" value="F:ATP binding"/>
    <property type="evidence" value="ECO:0007669"/>
    <property type="project" value="UniProtKB-UniRule"/>
</dbReference>
<dbReference type="InterPro" id="IPR050339">
    <property type="entry name" value="CC_SR_Kinase"/>
</dbReference>
<proteinExistence type="inferred from homology"/>
<evidence type="ECO:0000313" key="13">
    <source>
        <dbReference type="EMBL" id="KAG9266073.1"/>
    </source>
</evidence>
<keyword evidence="13" id="KW-0396">Initiation factor</keyword>
<sequence length="441" mass="49687">MESSEDHSDNSHLVTERLNSNSELSENFDVIMRLGSGSFGSVLKVKHKVDSKVYALKIVKFKEVADREVKALAKLSHPNVVQYSLCLLASDNDWSTDFWKEEIVFKSESTNNKEGVDVTDPRPSDSFKPVPKRLNSSSDVAFEESGSLGEDNSAESGSDALMFSAPSRHQQSQSSLPDLESLEDEASADSGSDGMNAVVPSVGQQQGQQIKERISMDSDEKKILSQTRESGVSFSESPLKLYIFMEFCGGGTLAKWIEKRNTGKQPRTKVETISVFHEIVSGLQYIHSQGFIHRDLKPANILFADNGRVKIGDFGLATPMADENGGPLQRTQNIGTESYRSPEQVNQTHYDEKTDMFPLGLIWFELLWKMSTAMERGMLWENVRNQRFPQTFRMEYKAEHKYIVKLLSVDPNQRPDASEILRVIQLFFYLDKSFSRKHNSA</sequence>